<accession>A0ACB9ELF7</accession>
<name>A0ACB9ELF7_ARCLA</name>
<evidence type="ECO:0000313" key="2">
    <source>
        <dbReference type="Proteomes" id="UP001055879"/>
    </source>
</evidence>
<dbReference type="EMBL" id="CM042048">
    <property type="protein sequence ID" value="KAI3759764.1"/>
    <property type="molecule type" value="Genomic_DNA"/>
</dbReference>
<proteinExistence type="predicted"/>
<keyword evidence="2" id="KW-1185">Reference proteome</keyword>
<organism evidence="1 2">
    <name type="scientific">Arctium lappa</name>
    <name type="common">Greater burdock</name>
    <name type="synonym">Lappa major</name>
    <dbReference type="NCBI Taxonomy" id="4217"/>
    <lineage>
        <taxon>Eukaryota</taxon>
        <taxon>Viridiplantae</taxon>
        <taxon>Streptophyta</taxon>
        <taxon>Embryophyta</taxon>
        <taxon>Tracheophyta</taxon>
        <taxon>Spermatophyta</taxon>
        <taxon>Magnoliopsida</taxon>
        <taxon>eudicotyledons</taxon>
        <taxon>Gunneridae</taxon>
        <taxon>Pentapetalae</taxon>
        <taxon>asterids</taxon>
        <taxon>campanulids</taxon>
        <taxon>Asterales</taxon>
        <taxon>Asteraceae</taxon>
        <taxon>Carduoideae</taxon>
        <taxon>Cardueae</taxon>
        <taxon>Arctiinae</taxon>
        <taxon>Arctium</taxon>
    </lineage>
</organism>
<reference evidence="1 2" key="2">
    <citation type="journal article" date="2022" name="Mol. Ecol. Resour.">
        <title>The genomes of chicory, endive, great burdock and yacon provide insights into Asteraceae paleo-polyploidization history and plant inulin production.</title>
        <authorList>
            <person name="Fan W."/>
            <person name="Wang S."/>
            <person name="Wang H."/>
            <person name="Wang A."/>
            <person name="Jiang F."/>
            <person name="Liu H."/>
            <person name="Zhao H."/>
            <person name="Xu D."/>
            <person name="Zhang Y."/>
        </authorList>
    </citation>
    <scope>NUCLEOTIDE SEQUENCE [LARGE SCALE GENOMIC DNA]</scope>
    <source>
        <strain evidence="2">cv. Niubang</strain>
    </source>
</reference>
<gene>
    <name evidence="1" type="ORF">L6452_07808</name>
</gene>
<evidence type="ECO:0000313" key="1">
    <source>
        <dbReference type="EMBL" id="KAI3759764.1"/>
    </source>
</evidence>
<reference evidence="2" key="1">
    <citation type="journal article" date="2022" name="Mol. Ecol. Resour.">
        <title>The genomes of chicory, endive, great burdock and yacon provide insights into Asteraceae palaeo-polyploidization history and plant inulin production.</title>
        <authorList>
            <person name="Fan W."/>
            <person name="Wang S."/>
            <person name="Wang H."/>
            <person name="Wang A."/>
            <person name="Jiang F."/>
            <person name="Liu H."/>
            <person name="Zhao H."/>
            <person name="Xu D."/>
            <person name="Zhang Y."/>
        </authorList>
    </citation>
    <scope>NUCLEOTIDE SEQUENCE [LARGE SCALE GENOMIC DNA]</scope>
    <source>
        <strain evidence="2">cv. Niubang</strain>
    </source>
</reference>
<protein>
    <submittedName>
        <fullName evidence="1">Uncharacterized protein</fullName>
    </submittedName>
</protein>
<comment type="caution">
    <text evidence="1">The sequence shown here is derived from an EMBL/GenBank/DDBJ whole genome shotgun (WGS) entry which is preliminary data.</text>
</comment>
<sequence length="78" mass="8669">MEPTHGIGPTSTPRVTSRACHPPPHYKNHSISIRSQNARPEKSQNQTAHSPPKTLDFNPSKSLSFTFPPFLLNSVCNF</sequence>
<dbReference type="Proteomes" id="UP001055879">
    <property type="component" value="Linkage Group LG02"/>
</dbReference>